<comment type="caution">
    <text evidence="1">The sequence shown here is derived from an EMBL/GenBank/DDBJ whole genome shotgun (WGS) entry which is preliminary data.</text>
</comment>
<proteinExistence type="predicted"/>
<accession>A0A1F8BB55</accession>
<reference evidence="1 2" key="1">
    <citation type="journal article" date="2016" name="Nat. Commun.">
        <title>Thousands of microbial genomes shed light on interconnected biogeochemical processes in an aquifer system.</title>
        <authorList>
            <person name="Anantharaman K."/>
            <person name="Brown C.T."/>
            <person name="Hug L.A."/>
            <person name="Sharon I."/>
            <person name="Castelle C.J."/>
            <person name="Probst A.J."/>
            <person name="Thomas B.C."/>
            <person name="Singh A."/>
            <person name="Wilkins M.J."/>
            <person name="Karaoz U."/>
            <person name="Brodie E.L."/>
            <person name="Williams K.H."/>
            <person name="Hubbard S.S."/>
            <person name="Banfield J.F."/>
        </authorList>
    </citation>
    <scope>NUCLEOTIDE SEQUENCE [LARGE SCALE GENOMIC DNA]</scope>
</reference>
<sequence>MSCEAIGKIIDTQTARRLKITFREEANPLQELLEILRAPDREKPVMRGGSFRVAGQQFLAQRSIDYYS</sequence>
<name>A0A1F8BB55_9BACT</name>
<dbReference type="Proteomes" id="UP000177082">
    <property type="component" value="Unassembled WGS sequence"/>
</dbReference>
<dbReference type="EMBL" id="MGHF01000044">
    <property type="protein sequence ID" value="OGM61276.1"/>
    <property type="molecule type" value="Genomic_DNA"/>
</dbReference>
<evidence type="ECO:0000313" key="1">
    <source>
        <dbReference type="EMBL" id="OGM61276.1"/>
    </source>
</evidence>
<dbReference type="AlphaFoldDB" id="A0A1F8BB55"/>
<organism evidence="1 2">
    <name type="scientific">Candidatus Woesebacteria bacterium RIFCSPLOWO2_01_FULL_39_21</name>
    <dbReference type="NCBI Taxonomy" id="1802519"/>
    <lineage>
        <taxon>Bacteria</taxon>
        <taxon>Candidatus Woeseibacteriota</taxon>
    </lineage>
</organism>
<gene>
    <name evidence="1" type="ORF">A2961_01765</name>
</gene>
<evidence type="ECO:0000313" key="2">
    <source>
        <dbReference type="Proteomes" id="UP000177082"/>
    </source>
</evidence>
<protein>
    <submittedName>
        <fullName evidence="1">Uncharacterized protein</fullName>
    </submittedName>
</protein>